<dbReference type="OrthoDB" id="10365at10239"/>
<evidence type="ECO:0000313" key="3">
    <source>
        <dbReference type="Proteomes" id="UP000008906"/>
    </source>
</evidence>
<reference evidence="3" key="1">
    <citation type="submission" date="2014-05" db="EMBL/GenBank/DDBJ databases">
        <title>Complete genomic sequence of phiVC8, a lytic bacteriophage specific for Vibrio cholerae O1.</title>
        <authorList>
            <person name="Solis-Sanchez A."/>
            <person name="Collado-Torres L."/>
            <person name="Gonzalez-Pedrajo B."/>
            <person name="Mendoza-Hernandez G."/>
            <person name="Eslava-Campos C."/>
        </authorList>
    </citation>
    <scope>NUCLEOTIDE SEQUENCE [LARGE SCALE GENOMIC DNA]</scope>
</reference>
<evidence type="ECO:0000313" key="2">
    <source>
        <dbReference type="EMBL" id="AEM62928.1"/>
    </source>
</evidence>
<dbReference type="Proteomes" id="UP000008906">
    <property type="component" value="Segment"/>
</dbReference>
<feature type="compositionally biased region" description="Polar residues" evidence="1">
    <location>
        <begin position="1"/>
        <end position="10"/>
    </location>
</feature>
<sequence>MAQYDNTNRGTLGKNRQPKNDKSPHFTGKVDIRGTVYWLAGWRQEDFMSDDHYISLSLTGKDDASLTGSGRLENNRDKIGNRPDMVGRVIVEGAEYEISAWTKAHDNGKFLSIQVRAAGVKRVESDKQFGTAYGDPHTDGKPTYTEPPMDFDDDIPFMDTYHRQSKLGHCV</sequence>
<proteinExistence type="predicted"/>
<protein>
    <submittedName>
        <fullName evidence="2">SsDNA binding protein</fullName>
    </submittedName>
</protein>
<accession>G3FFP0</accession>
<name>G3FFP0_BPVC8</name>
<feature type="region of interest" description="Disordered" evidence="1">
    <location>
        <begin position="1"/>
        <end position="27"/>
    </location>
</feature>
<organismHost>
    <name type="scientific">Vibrio cholerae</name>
    <dbReference type="NCBI Taxonomy" id="666"/>
</organismHost>
<gene>
    <name evidence="2" type="ORF">phiVC8_p31</name>
</gene>
<evidence type="ECO:0000256" key="1">
    <source>
        <dbReference type="SAM" id="MobiDB-lite"/>
    </source>
</evidence>
<dbReference type="KEGG" id="vg:24366415"/>
<keyword evidence="3" id="KW-1185">Reference proteome</keyword>
<reference evidence="2 3" key="2">
    <citation type="journal article" date="2016" name="Virol. J.">
        <title>Genetic characterization of OVC8 lytic phage for Vibrio cholerae O1.</title>
        <authorList>
            <person name="Solis-Sanchez A."/>
            <person name="Hernandez-Chinas U."/>
            <person name="Navarro-Ocana A."/>
            <person name="De la Mora J."/>
            <person name="Xicohtencatl-Cortes J."/>
            <person name="Eslava-Campos C."/>
        </authorList>
    </citation>
    <scope>NUCLEOTIDE SEQUENCE [LARGE SCALE GENOMIC DNA]</scope>
</reference>
<dbReference type="GeneID" id="24366415"/>
<dbReference type="EMBL" id="JF712866">
    <property type="protein sequence ID" value="AEM62928.1"/>
    <property type="molecule type" value="Genomic_DNA"/>
</dbReference>
<dbReference type="RefSeq" id="YP_009140160.1">
    <property type="nucleotide sequence ID" value="NC_027118.1"/>
</dbReference>
<feature type="compositionally biased region" description="Basic and acidic residues" evidence="1">
    <location>
        <begin position="18"/>
        <end position="27"/>
    </location>
</feature>
<organism evidence="2 3">
    <name type="scientific">Vibrio phage phiVC8</name>
    <dbReference type="NCBI Taxonomy" id="1076759"/>
    <lineage>
        <taxon>Viruses</taxon>
        <taxon>Duplodnaviria</taxon>
        <taxon>Heunggongvirae</taxon>
        <taxon>Uroviricota</taxon>
        <taxon>Caudoviricetes</taxon>
        <taxon>Enhodamvirus</taxon>
        <taxon>Enhodamvirus VC8</taxon>
    </lineage>
</organism>